<feature type="non-terminal residue" evidence="4">
    <location>
        <position position="136"/>
    </location>
</feature>
<gene>
    <name evidence="4" type="ORF">pdam_00014379</name>
</gene>
<dbReference type="AlphaFoldDB" id="A0A3M6UF98"/>
<feature type="domain" description="EGF-like" evidence="3">
    <location>
        <begin position="106"/>
        <end position="136"/>
    </location>
</feature>
<evidence type="ECO:0000313" key="4">
    <source>
        <dbReference type="EMBL" id="RMX52357.1"/>
    </source>
</evidence>
<organism evidence="4 5">
    <name type="scientific">Pocillopora damicornis</name>
    <name type="common">Cauliflower coral</name>
    <name type="synonym">Millepora damicornis</name>
    <dbReference type="NCBI Taxonomy" id="46731"/>
    <lineage>
        <taxon>Eukaryota</taxon>
        <taxon>Metazoa</taxon>
        <taxon>Cnidaria</taxon>
        <taxon>Anthozoa</taxon>
        <taxon>Hexacorallia</taxon>
        <taxon>Scleractinia</taxon>
        <taxon>Astrocoeniina</taxon>
        <taxon>Pocilloporidae</taxon>
        <taxon>Pocillopora</taxon>
    </lineage>
</organism>
<name>A0A3M6UF98_POCDA</name>
<keyword evidence="1" id="KW-1015">Disulfide bond</keyword>
<protein>
    <recommendedName>
        <fullName evidence="3">EGF-like domain-containing protein</fullName>
    </recommendedName>
</protein>
<evidence type="ECO:0000313" key="5">
    <source>
        <dbReference type="Proteomes" id="UP000275408"/>
    </source>
</evidence>
<feature type="disulfide bond" evidence="1">
    <location>
        <begin position="115"/>
        <end position="132"/>
    </location>
</feature>
<keyword evidence="2" id="KW-0812">Transmembrane</keyword>
<keyword evidence="2" id="KW-1133">Transmembrane helix</keyword>
<dbReference type="Proteomes" id="UP000275408">
    <property type="component" value="Unassembled WGS sequence"/>
</dbReference>
<evidence type="ECO:0000256" key="1">
    <source>
        <dbReference type="PROSITE-ProRule" id="PRU00076"/>
    </source>
</evidence>
<accession>A0A3M6UF98</accession>
<dbReference type="PROSITE" id="PS50026">
    <property type="entry name" value="EGF_3"/>
    <property type="match status" value="1"/>
</dbReference>
<sequence>IRRVKFLEQIGGHELVGHVIANITLFVGSLILSHCRNRCVMEDRCKSINVLPAVKDTVLCQLSNSDHIQHPKDLRKVAGSVYTGTEVVCVATKTPVFVNQGNPINSINKCSINICHNDATCLNGFTDQGFLCLCQA</sequence>
<evidence type="ECO:0000256" key="2">
    <source>
        <dbReference type="SAM" id="Phobius"/>
    </source>
</evidence>
<comment type="caution">
    <text evidence="4">The sequence shown here is derived from an EMBL/GenBank/DDBJ whole genome shotgun (WGS) entry which is preliminary data.</text>
</comment>
<feature type="transmembrane region" description="Helical" evidence="2">
    <location>
        <begin position="15"/>
        <end position="32"/>
    </location>
</feature>
<comment type="caution">
    <text evidence="1">Lacks conserved residue(s) required for the propagation of feature annotation.</text>
</comment>
<proteinExistence type="predicted"/>
<feature type="non-terminal residue" evidence="4">
    <location>
        <position position="1"/>
    </location>
</feature>
<dbReference type="InterPro" id="IPR000742">
    <property type="entry name" value="EGF"/>
</dbReference>
<reference evidence="4 5" key="1">
    <citation type="journal article" date="2018" name="Sci. Rep.">
        <title>Comparative analysis of the Pocillopora damicornis genome highlights role of immune system in coral evolution.</title>
        <authorList>
            <person name="Cunning R."/>
            <person name="Bay R.A."/>
            <person name="Gillette P."/>
            <person name="Baker A.C."/>
            <person name="Traylor-Knowles N."/>
        </authorList>
    </citation>
    <scope>NUCLEOTIDE SEQUENCE [LARGE SCALE GENOMIC DNA]</scope>
    <source>
        <strain evidence="4">RSMAS</strain>
        <tissue evidence="4">Whole animal</tissue>
    </source>
</reference>
<evidence type="ECO:0000259" key="3">
    <source>
        <dbReference type="PROSITE" id="PS50026"/>
    </source>
</evidence>
<keyword evidence="1" id="KW-0245">EGF-like domain</keyword>
<keyword evidence="5" id="KW-1185">Reference proteome</keyword>
<keyword evidence="2" id="KW-0472">Membrane</keyword>
<dbReference type="EMBL" id="RCHS01001653">
    <property type="protein sequence ID" value="RMX52357.1"/>
    <property type="molecule type" value="Genomic_DNA"/>
</dbReference>